<protein>
    <submittedName>
        <fullName evidence="1">Uncharacterized protein</fullName>
    </submittedName>
</protein>
<dbReference type="Proteomes" id="UP000217895">
    <property type="component" value="Chromosome"/>
</dbReference>
<dbReference type="AlphaFoldDB" id="A0A1Z4JIB5"/>
<gene>
    <name evidence="1" type="ORF">NIES2135_32900</name>
</gene>
<sequence>MSIEITLNPELEEQLRKKATQRGQDISLVATKLLASVLEWEAQDSEEAIQGIKQGLNDFEAGNFRGFDEFAAEQRRKYNLPA</sequence>
<accession>A0A1Z4JIB5</accession>
<evidence type="ECO:0000313" key="2">
    <source>
        <dbReference type="Proteomes" id="UP000217895"/>
    </source>
</evidence>
<reference evidence="1 2" key="1">
    <citation type="submission" date="2017-06" db="EMBL/GenBank/DDBJ databases">
        <title>Genome sequencing of cyanobaciteial culture collection at National Institute for Environmental Studies (NIES).</title>
        <authorList>
            <person name="Hirose Y."/>
            <person name="Shimura Y."/>
            <person name="Fujisawa T."/>
            <person name="Nakamura Y."/>
            <person name="Kawachi M."/>
        </authorList>
    </citation>
    <scope>NUCLEOTIDE SEQUENCE [LARGE SCALE GENOMIC DNA]</scope>
    <source>
        <strain evidence="1 2">NIES-2135</strain>
    </source>
</reference>
<keyword evidence="2" id="KW-1185">Reference proteome</keyword>
<organism evidence="1 2">
    <name type="scientific">Leptolyngbya boryana NIES-2135</name>
    <dbReference type="NCBI Taxonomy" id="1973484"/>
    <lineage>
        <taxon>Bacteria</taxon>
        <taxon>Bacillati</taxon>
        <taxon>Cyanobacteriota</taxon>
        <taxon>Cyanophyceae</taxon>
        <taxon>Leptolyngbyales</taxon>
        <taxon>Leptolyngbyaceae</taxon>
        <taxon>Leptolyngbya group</taxon>
        <taxon>Leptolyngbya</taxon>
    </lineage>
</organism>
<name>A0A1Z4JIB5_LEPBY</name>
<proteinExistence type="predicted"/>
<evidence type="ECO:0000313" key="1">
    <source>
        <dbReference type="EMBL" id="BAY56456.1"/>
    </source>
</evidence>
<dbReference type="EMBL" id="AP018203">
    <property type="protein sequence ID" value="BAY56456.1"/>
    <property type="molecule type" value="Genomic_DNA"/>
</dbReference>